<dbReference type="OrthoDB" id="8453843at2"/>
<dbReference type="RefSeq" id="WP_131001326.1">
    <property type="nucleotide sequence ID" value="NZ_JBHSZR010000002.1"/>
</dbReference>
<evidence type="ECO:0008006" key="3">
    <source>
        <dbReference type="Google" id="ProtNLM"/>
    </source>
</evidence>
<proteinExistence type="predicted"/>
<reference evidence="1 2" key="1">
    <citation type="submission" date="2019-02" db="EMBL/GenBank/DDBJ databases">
        <title>Hansschlegelia quercus sp. nov., a novel methylotrophic bacterium from buds of oak (Quercus robur L.).</title>
        <authorList>
            <person name="Agafonova N.V."/>
            <person name="Kaparullina E.N."/>
            <person name="Grouzdev D.S."/>
            <person name="Doronina N.V."/>
        </authorList>
    </citation>
    <scope>NUCLEOTIDE SEQUENCE [LARGE SCALE GENOMIC DNA]</scope>
    <source>
        <strain evidence="1 2">Dub</strain>
    </source>
</reference>
<dbReference type="AlphaFoldDB" id="A0A4Q9GPE1"/>
<evidence type="ECO:0000313" key="1">
    <source>
        <dbReference type="EMBL" id="TBN55075.1"/>
    </source>
</evidence>
<accession>A0A4Q9GPE1</accession>
<dbReference type="Proteomes" id="UP000291613">
    <property type="component" value="Unassembled WGS sequence"/>
</dbReference>
<keyword evidence="2" id="KW-1185">Reference proteome</keyword>
<sequence>MTIFRRRPQPAPAVITREEAGLRIGRIIETMSRLTEVIVEETKLVRAGAYGRAGKLHEEKGKLSSRYMMDVNGLGANADAVAEQSSEAVEEIRRLHVAFRAALDENLAVLGTARGVAESLMRGVADGIAQKGAPKTYAAGGGYGAKPAAPAPVAISRGA</sequence>
<dbReference type="EMBL" id="SIUB01000001">
    <property type="protein sequence ID" value="TBN55075.1"/>
    <property type="molecule type" value="Genomic_DNA"/>
</dbReference>
<comment type="caution">
    <text evidence="1">The sequence shown here is derived from an EMBL/GenBank/DDBJ whole genome shotgun (WGS) entry which is preliminary data.</text>
</comment>
<protein>
    <recommendedName>
        <fullName evidence="3">Flagellar protein FlgN</fullName>
    </recommendedName>
</protein>
<gene>
    <name evidence="1" type="ORF">EYR15_02735</name>
</gene>
<evidence type="ECO:0000313" key="2">
    <source>
        <dbReference type="Proteomes" id="UP000291613"/>
    </source>
</evidence>
<organism evidence="1 2">
    <name type="scientific">Hansschlegelia quercus</name>
    <dbReference type="NCBI Taxonomy" id="2528245"/>
    <lineage>
        <taxon>Bacteria</taxon>
        <taxon>Pseudomonadati</taxon>
        <taxon>Pseudomonadota</taxon>
        <taxon>Alphaproteobacteria</taxon>
        <taxon>Hyphomicrobiales</taxon>
        <taxon>Methylopilaceae</taxon>
        <taxon>Hansschlegelia</taxon>
    </lineage>
</organism>
<name>A0A4Q9GPE1_9HYPH</name>